<organism evidence="7 8">
    <name type="scientific">Guptibacillus hwajinpoensis</name>
    <dbReference type="NCBI Taxonomy" id="208199"/>
    <lineage>
        <taxon>Bacteria</taxon>
        <taxon>Bacillati</taxon>
        <taxon>Bacillota</taxon>
        <taxon>Bacilli</taxon>
        <taxon>Bacillales</taxon>
        <taxon>Guptibacillaceae</taxon>
        <taxon>Guptibacillus</taxon>
    </lineage>
</organism>
<feature type="transmembrane region" description="Helical" evidence="6">
    <location>
        <begin position="89"/>
        <end position="107"/>
    </location>
</feature>
<gene>
    <name evidence="7" type="ORF">AB986_15830</name>
</gene>
<dbReference type="PANTHER" id="PTHR30250:SF21">
    <property type="entry name" value="LIPID II FLIPPASE MURJ"/>
    <property type="match status" value="1"/>
</dbReference>
<feature type="transmembrane region" description="Helical" evidence="6">
    <location>
        <begin position="465"/>
        <end position="483"/>
    </location>
</feature>
<dbReference type="Pfam" id="PF01943">
    <property type="entry name" value="Polysacc_synt"/>
    <property type="match status" value="1"/>
</dbReference>
<keyword evidence="7" id="KW-0131">Cell cycle</keyword>
<dbReference type="STRING" id="157733.AB986_15830"/>
<feature type="transmembrane region" description="Helical" evidence="6">
    <location>
        <begin position="193"/>
        <end position="216"/>
    </location>
</feature>
<accession>A0A0J6FSL3</accession>
<dbReference type="GO" id="GO:0051301">
    <property type="term" value="P:cell division"/>
    <property type="evidence" value="ECO:0007669"/>
    <property type="project" value="UniProtKB-KW"/>
</dbReference>
<comment type="subcellular location">
    <subcellularLocation>
        <location evidence="1">Cell membrane</location>
        <topology evidence="1">Multi-pass membrane protein</topology>
    </subcellularLocation>
</comment>
<evidence type="ECO:0000256" key="1">
    <source>
        <dbReference type="ARBA" id="ARBA00004651"/>
    </source>
</evidence>
<feature type="transmembrane region" description="Helical" evidence="6">
    <location>
        <begin position="375"/>
        <end position="396"/>
    </location>
</feature>
<keyword evidence="5 6" id="KW-0472">Membrane</keyword>
<sequence length="545" mass="59683">MSDSNVIRGTMLLTAATLFSRVLGMIYMFPFTALVGTQGVALYTYAYTPYTIMLSLSTVGIPLAVSKFVSKYHTLGDYRTGRRLYKSGLVLMALTGFVAFLVLFLLAEPIARIVIDEGKEGNTIADVTLVIRVVSMALLIVPIMSLTRGFFQGLQSMGPTAVSQVIEQVFRIVFILASSVIIIKFMDGSAATAATYATFGAFVGAVGGLMVVFWYYRKRKPELDRQLAESTVDHDVSLKDMYKEIITYALPFVVVGLAIPLYLQVDTFLINPALKSIGYSQPSYEEVFAIITGLAHKLIMIPVSLATALVMTIIPAITKSFTANREGVLQNQLTQTFQILLFLTVPAAIGLAILAEPVFRVLYPTVNQEVGSSLLMWYAPTAILFALFSVTAAILQGINKQKFAVYSLLAGLAFKAGLTYPLVTIFEGKGAIIATNIGLFTSVVITITIIKRYTEYEFGFLFRRLLLIGIFVTVMAVTARAAILPLESVYPDLYLSNSEGGSMLYSVINLLVGLTVGGIVYLWLSYRSNLAGLILGERFTFLKRR</sequence>
<keyword evidence="8" id="KW-1185">Reference proteome</keyword>
<evidence type="ECO:0000256" key="2">
    <source>
        <dbReference type="ARBA" id="ARBA00022475"/>
    </source>
</evidence>
<evidence type="ECO:0000313" key="7">
    <source>
        <dbReference type="EMBL" id="KMM37327.1"/>
    </source>
</evidence>
<feature type="transmembrane region" description="Helical" evidence="6">
    <location>
        <begin position="168"/>
        <end position="187"/>
    </location>
</feature>
<dbReference type="AlphaFoldDB" id="A0A0J6FSL3"/>
<feature type="transmembrane region" description="Helical" evidence="6">
    <location>
        <begin position="403"/>
        <end position="426"/>
    </location>
</feature>
<name>A0A0J6FSL3_9BACL</name>
<dbReference type="RefSeq" id="WP_048312236.1">
    <property type="nucleotide sequence ID" value="NZ_CP119526.1"/>
</dbReference>
<keyword evidence="4 6" id="KW-1133">Transmembrane helix</keyword>
<evidence type="ECO:0000256" key="4">
    <source>
        <dbReference type="ARBA" id="ARBA00022989"/>
    </source>
</evidence>
<dbReference type="Proteomes" id="UP000035996">
    <property type="component" value="Unassembled WGS sequence"/>
</dbReference>
<dbReference type="InterPro" id="IPR002797">
    <property type="entry name" value="Polysacc_synth"/>
</dbReference>
<reference evidence="7" key="1">
    <citation type="submission" date="2015-06" db="EMBL/GenBank/DDBJ databases">
        <authorList>
            <person name="Liu B."/>
            <person name="Wang J."/>
            <person name="Zhu Y."/>
            <person name="Liu G."/>
            <person name="Chen Q."/>
            <person name="Zheng C."/>
            <person name="Che J."/>
            <person name="Ge C."/>
            <person name="Shi H."/>
            <person name="Pan Z."/>
            <person name="Liu X."/>
        </authorList>
    </citation>
    <scope>NUCLEOTIDE SEQUENCE [LARGE SCALE GENOMIC DNA]</scope>
    <source>
        <strain evidence="7">DSM 16346</strain>
    </source>
</reference>
<feature type="transmembrane region" description="Helical" evidence="6">
    <location>
        <begin position="12"/>
        <end position="35"/>
    </location>
</feature>
<feature type="transmembrane region" description="Helical" evidence="6">
    <location>
        <begin position="245"/>
        <end position="263"/>
    </location>
</feature>
<dbReference type="OrthoDB" id="9775950at2"/>
<dbReference type="GO" id="GO:0005886">
    <property type="term" value="C:plasma membrane"/>
    <property type="evidence" value="ECO:0007669"/>
    <property type="project" value="UniProtKB-SubCell"/>
</dbReference>
<keyword evidence="3 6" id="KW-0812">Transmembrane</keyword>
<dbReference type="CDD" id="cd13124">
    <property type="entry name" value="MATE_SpoVB_like"/>
    <property type="match status" value="1"/>
</dbReference>
<feature type="transmembrane region" description="Helical" evidence="6">
    <location>
        <begin position="298"/>
        <end position="318"/>
    </location>
</feature>
<evidence type="ECO:0000256" key="3">
    <source>
        <dbReference type="ARBA" id="ARBA00022692"/>
    </source>
</evidence>
<keyword evidence="7" id="KW-0132">Cell division</keyword>
<evidence type="ECO:0000256" key="5">
    <source>
        <dbReference type="ARBA" id="ARBA00023136"/>
    </source>
</evidence>
<dbReference type="PANTHER" id="PTHR30250">
    <property type="entry name" value="PST FAMILY PREDICTED COLANIC ACID TRANSPORTER"/>
    <property type="match status" value="1"/>
</dbReference>
<evidence type="ECO:0000313" key="8">
    <source>
        <dbReference type="Proteomes" id="UP000035996"/>
    </source>
</evidence>
<protein>
    <submittedName>
        <fullName evidence="7">Cell division protein</fullName>
    </submittedName>
</protein>
<dbReference type="PATRIC" id="fig|157733.3.peg.1250"/>
<keyword evidence="2" id="KW-1003">Cell membrane</keyword>
<feature type="transmembrane region" description="Helical" evidence="6">
    <location>
        <begin position="47"/>
        <end position="69"/>
    </location>
</feature>
<comment type="caution">
    <text evidence="7">The sequence shown here is derived from an EMBL/GenBank/DDBJ whole genome shotgun (WGS) entry which is preliminary data.</text>
</comment>
<proteinExistence type="predicted"/>
<evidence type="ECO:0000256" key="6">
    <source>
        <dbReference type="SAM" id="Phobius"/>
    </source>
</evidence>
<dbReference type="InterPro" id="IPR024923">
    <property type="entry name" value="PG_synth_SpoVB"/>
</dbReference>
<feature type="transmembrane region" description="Helical" evidence="6">
    <location>
        <begin position="432"/>
        <end position="453"/>
    </location>
</feature>
<dbReference type="PIRSF" id="PIRSF038958">
    <property type="entry name" value="PG_synth_SpoVB"/>
    <property type="match status" value="1"/>
</dbReference>
<feature type="transmembrane region" description="Helical" evidence="6">
    <location>
        <begin position="127"/>
        <end position="147"/>
    </location>
</feature>
<dbReference type="EMBL" id="LELK01000004">
    <property type="protein sequence ID" value="KMM37327.1"/>
    <property type="molecule type" value="Genomic_DNA"/>
</dbReference>
<feature type="transmembrane region" description="Helical" evidence="6">
    <location>
        <begin position="339"/>
        <end position="363"/>
    </location>
</feature>
<dbReference type="InterPro" id="IPR050833">
    <property type="entry name" value="Poly_Biosynth_Transport"/>
</dbReference>
<feature type="transmembrane region" description="Helical" evidence="6">
    <location>
        <begin position="503"/>
        <end position="524"/>
    </location>
</feature>